<proteinExistence type="predicted"/>
<dbReference type="Proteomes" id="UP000274578">
    <property type="component" value="Chromosome 1"/>
</dbReference>
<dbReference type="KEGG" id="poc:NCTC13071_00638"/>
<evidence type="ECO:0000313" key="1">
    <source>
        <dbReference type="EMBL" id="VEH14658.1"/>
    </source>
</evidence>
<dbReference type="AlphaFoldDB" id="A0A3S4TDK6"/>
<dbReference type="EMBL" id="LR134384">
    <property type="protein sequence ID" value="VEH14658.1"/>
    <property type="molecule type" value="Genomic_DNA"/>
</dbReference>
<gene>
    <name evidence="1" type="ORF">NCTC13071_00638</name>
</gene>
<sequence length="87" mass="9667">MLVSCFYSVLASSFFLPLGELKLYKLHALLSRPHPFSLPLGELKFYKLHSQLSRPHSFSLPSGGSGWVTLSLSLMLSTKRESATGLR</sequence>
<evidence type="ECO:0000313" key="2">
    <source>
        <dbReference type="Proteomes" id="UP000274578"/>
    </source>
</evidence>
<name>A0A3S4TDK6_9BACT</name>
<protein>
    <submittedName>
        <fullName evidence="1">Uncharacterized protein</fullName>
    </submittedName>
</protein>
<reference evidence="1 2" key="1">
    <citation type="submission" date="2018-12" db="EMBL/GenBank/DDBJ databases">
        <authorList>
            <consortium name="Pathogen Informatics"/>
        </authorList>
    </citation>
    <scope>NUCLEOTIDE SEQUENCE [LARGE SCALE GENOMIC DNA]</scope>
    <source>
        <strain evidence="1 2">NCTC13071</strain>
    </source>
</reference>
<organism evidence="1 2">
    <name type="scientific">Segatella oris</name>
    <dbReference type="NCBI Taxonomy" id="28135"/>
    <lineage>
        <taxon>Bacteria</taxon>
        <taxon>Pseudomonadati</taxon>
        <taxon>Bacteroidota</taxon>
        <taxon>Bacteroidia</taxon>
        <taxon>Bacteroidales</taxon>
        <taxon>Prevotellaceae</taxon>
        <taxon>Segatella</taxon>
    </lineage>
</organism>
<accession>A0A3S4TDK6</accession>